<dbReference type="Proteomes" id="UP000234254">
    <property type="component" value="Unassembled WGS sequence"/>
</dbReference>
<dbReference type="VEuPathDB" id="FungiDB:P168DRAFT_292923"/>
<evidence type="ECO:0000313" key="2">
    <source>
        <dbReference type="EMBL" id="PKY01013.1"/>
    </source>
</evidence>
<gene>
    <name evidence="2" type="ORF">P168DRAFT_292923</name>
</gene>
<comment type="caution">
    <text evidence="2">The sequence shown here is derived from an EMBL/GenBank/DDBJ whole genome shotgun (WGS) entry which is preliminary data.</text>
</comment>
<organism evidence="2 3">
    <name type="scientific">Aspergillus campestris (strain IBT 28561)</name>
    <dbReference type="NCBI Taxonomy" id="1392248"/>
    <lineage>
        <taxon>Eukaryota</taxon>
        <taxon>Fungi</taxon>
        <taxon>Dikarya</taxon>
        <taxon>Ascomycota</taxon>
        <taxon>Pezizomycotina</taxon>
        <taxon>Eurotiomycetes</taxon>
        <taxon>Eurotiomycetidae</taxon>
        <taxon>Eurotiales</taxon>
        <taxon>Aspergillaceae</taxon>
        <taxon>Aspergillus</taxon>
        <taxon>Aspergillus subgen. Circumdati</taxon>
    </lineage>
</organism>
<feature type="domain" description="Non-haem dioxygenase N-terminal" evidence="1">
    <location>
        <begin position="4"/>
        <end position="49"/>
    </location>
</feature>
<reference evidence="2" key="1">
    <citation type="submission" date="2016-12" db="EMBL/GenBank/DDBJ databases">
        <title>The genomes of Aspergillus section Nigri reveals drivers in fungal speciation.</title>
        <authorList>
            <consortium name="DOE Joint Genome Institute"/>
            <person name="Vesth T.C."/>
            <person name="Nybo J."/>
            <person name="Theobald S."/>
            <person name="Brandl J."/>
            <person name="Frisvad J.C."/>
            <person name="Nielsen K.F."/>
            <person name="Lyhne E.K."/>
            <person name="Kogle M.E."/>
            <person name="Kuo A."/>
            <person name="Riley R."/>
            <person name="Clum A."/>
            <person name="Nolan M."/>
            <person name="Lipzen A."/>
            <person name="Salamov A."/>
            <person name="Henrissat B."/>
            <person name="Wiebenga A."/>
            <person name="De vries R.P."/>
            <person name="Grigoriev I.V."/>
            <person name="Mortensen U.H."/>
            <person name="Andersen M.R."/>
            <person name="Baker S.E."/>
        </authorList>
    </citation>
    <scope>NUCLEOTIDE SEQUENCE</scope>
    <source>
        <strain evidence="2">IBT 28561</strain>
    </source>
</reference>
<keyword evidence="3" id="KW-1185">Reference proteome</keyword>
<accession>A0A2I1CTQ3</accession>
<dbReference type="RefSeq" id="XP_024689607.1">
    <property type="nucleotide sequence ID" value="XM_024837700.1"/>
</dbReference>
<name>A0A2I1CTQ3_ASPC2</name>
<dbReference type="GeneID" id="36545224"/>
<dbReference type="InterPro" id="IPR026992">
    <property type="entry name" value="DIOX_N"/>
</dbReference>
<sequence>MVTVDYSKLIGSHAEQKEALERLDPGLQTYGFVYVVNHGIPKHIIEDTFICFFTLNPPIKIMTAYSPSNAVKDHIPNMTR</sequence>
<protein>
    <recommendedName>
        <fullName evidence="1">Non-haem dioxygenase N-terminal domain-containing protein</fullName>
    </recommendedName>
</protein>
<evidence type="ECO:0000259" key="1">
    <source>
        <dbReference type="Pfam" id="PF14226"/>
    </source>
</evidence>
<dbReference type="SUPFAM" id="SSF51197">
    <property type="entry name" value="Clavaminate synthase-like"/>
    <property type="match status" value="1"/>
</dbReference>
<evidence type="ECO:0000313" key="3">
    <source>
        <dbReference type="Proteomes" id="UP000234254"/>
    </source>
</evidence>
<dbReference type="EMBL" id="MSFM01000012">
    <property type="protein sequence ID" value="PKY01013.1"/>
    <property type="molecule type" value="Genomic_DNA"/>
</dbReference>
<dbReference type="Pfam" id="PF14226">
    <property type="entry name" value="DIOX_N"/>
    <property type="match status" value="1"/>
</dbReference>
<dbReference type="Gene3D" id="2.60.120.330">
    <property type="entry name" value="B-lactam Antibiotic, Isopenicillin N Synthase, Chain"/>
    <property type="match status" value="1"/>
</dbReference>
<dbReference type="InterPro" id="IPR027443">
    <property type="entry name" value="IPNS-like_sf"/>
</dbReference>
<proteinExistence type="predicted"/>
<dbReference type="AlphaFoldDB" id="A0A2I1CTQ3"/>
<dbReference type="OrthoDB" id="288590at2759"/>